<keyword evidence="1" id="KW-0472">Membrane</keyword>
<comment type="caution">
    <text evidence="3">The sequence shown here is derived from an EMBL/GenBank/DDBJ whole genome shotgun (WGS) entry which is preliminary data.</text>
</comment>
<dbReference type="Gene3D" id="1.10.287.70">
    <property type="match status" value="1"/>
</dbReference>
<keyword evidence="4" id="KW-1185">Reference proteome</keyword>
<keyword evidence="3" id="KW-0813">Transport</keyword>
<evidence type="ECO:0000313" key="3">
    <source>
        <dbReference type="EMBL" id="EKF73749.1"/>
    </source>
</evidence>
<dbReference type="eggNOG" id="ENOG50337HK">
    <property type="taxonomic scope" value="Bacteria"/>
</dbReference>
<keyword evidence="1" id="KW-1133">Transmembrane helix</keyword>
<dbReference type="OrthoDB" id="9813518at2"/>
<protein>
    <submittedName>
        <fullName evidence="3">Ion transport, K+ channel</fullName>
    </submittedName>
</protein>
<evidence type="ECO:0000313" key="4">
    <source>
        <dbReference type="Proteomes" id="UP000010164"/>
    </source>
</evidence>
<feature type="domain" description="Potassium channel" evidence="2">
    <location>
        <begin position="26"/>
        <end position="97"/>
    </location>
</feature>
<keyword evidence="3" id="KW-0407">Ion channel</keyword>
<dbReference type="InterPro" id="IPR013099">
    <property type="entry name" value="K_chnl_dom"/>
</dbReference>
<dbReference type="AlphaFoldDB" id="L0W9S3"/>
<dbReference type="PATRIC" id="fig|1177179.3.peg.2463"/>
<dbReference type="EMBL" id="AMRJ01000020">
    <property type="protein sequence ID" value="EKF73749.1"/>
    <property type="molecule type" value="Genomic_DNA"/>
</dbReference>
<evidence type="ECO:0000259" key="2">
    <source>
        <dbReference type="Pfam" id="PF07885"/>
    </source>
</evidence>
<feature type="transmembrane region" description="Helical" evidence="1">
    <location>
        <begin position="72"/>
        <end position="96"/>
    </location>
</feature>
<dbReference type="Proteomes" id="UP000010164">
    <property type="component" value="Unassembled WGS sequence"/>
</dbReference>
<keyword evidence="3" id="KW-0406">Ion transport</keyword>
<gene>
    <name evidence="3" type="ORF">A11A3_12323</name>
</gene>
<sequence>MEFTVTFLQYFGKAMLLSYPLLGFFVLVITLLGLMVARLEGWPRHEGLYWAFITALTVGYGDRRPSRRSTQALAVATAVVGIMFSGIFVAVTVAAATQAFQSYFAA</sequence>
<evidence type="ECO:0000256" key="1">
    <source>
        <dbReference type="SAM" id="Phobius"/>
    </source>
</evidence>
<dbReference type="SUPFAM" id="SSF81324">
    <property type="entry name" value="Voltage-gated potassium channels"/>
    <property type="match status" value="1"/>
</dbReference>
<dbReference type="GO" id="GO:0034220">
    <property type="term" value="P:monoatomic ion transmembrane transport"/>
    <property type="evidence" value="ECO:0007669"/>
    <property type="project" value="UniProtKB-KW"/>
</dbReference>
<proteinExistence type="predicted"/>
<name>L0W9S3_9GAMM</name>
<dbReference type="RefSeq" id="WP_008929637.1">
    <property type="nucleotide sequence ID" value="NZ_AMRJ01000020.1"/>
</dbReference>
<feature type="transmembrane region" description="Helical" evidence="1">
    <location>
        <begin position="16"/>
        <end position="37"/>
    </location>
</feature>
<dbReference type="STRING" id="1177179.A11A3_12323"/>
<accession>L0W9S3</accession>
<keyword evidence="1" id="KW-0812">Transmembrane</keyword>
<reference evidence="3 4" key="1">
    <citation type="journal article" date="2012" name="J. Bacteriol.">
        <title>Genome Sequence of the Alkane-Degrading Bacterium Alcanivorax hongdengensis Type Strain A-11-3.</title>
        <authorList>
            <person name="Lai Q."/>
            <person name="Shao Z."/>
        </authorList>
    </citation>
    <scope>NUCLEOTIDE SEQUENCE [LARGE SCALE GENOMIC DNA]</scope>
    <source>
        <strain evidence="3 4">A-11-3</strain>
    </source>
</reference>
<dbReference type="Pfam" id="PF07885">
    <property type="entry name" value="Ion_trans_2"/>
    <property type="match status" value="1"/>
</dbReference>
<organism evidence="3 4">
    <name type="scientific">Alcanivorax hongdengensis A-11-3</name>
    <dbReference type="NCBI Taxonomy" id="1177179"/>
    <lineage>
        <taxon>Bacteria</taxon>
        <taxon>Pseudomonadati</taxon>
        <taxon>Pseudomonadota</taxon>
        <taxon>Gammaproteobacteria</taxon>
        <taxon>Oceanospirillales</taxon>
        <taxon>Alcanivoracaceae</taxon>
        <taxon>Alcanivorax</taxon>
    </lineage>
</organism>